<keyword evidence="2" id="KW-1185">Reference proteome</keyword>
<accession>A0A1V2I6X9</accession>
<evidence type="ECO:0000313" key="1">
    <source>
        <dbReference type="EMBL" id="ONH27270.1"/>
    </source>
</evidence>
<comment type="caution">
    <text evidence="1">The sequence shown here is derived from an EMBL/GenBank/DDBJ whole genome shotgun (WGS) entry which is preliminary data.</text>
</comment>
<proteinExistence type="predicted"/>
<organism evidence="1 2">
    <name type="scientific">Pseudofrankia asymbiotica</name>
    <dbReference type="NCBI Taxonomy" id="1834516"/>
    <lineage>
        <taxon>Bacteria</taxon>
        <taxon>Bacillati</taxon>
        <taxon>Actinomycetota</taxon>
        <taxon>Actinomycetes</taxon>
        <taxon>Frankiales</taxon>
        <taxon>Frankiaceae</taxon>
        <taxon>Pseudofrankia</taxon>
    </lineage>
</organism>
<dbReference type="AlphaFoldDB" id="A0A1V2I6X9"/>
<reference evidence="2" key="1">
    <citation type="submission" date="2016-10" db="EMBL/GenBank/DDBJ databases">
        <title>Frankia sp. NRRL B-16386 Genome sequencing.</title>
        <authorList>
            <person name="Ghodhbane-Gtari F."/>
            <person name="Swanson E."/>
            <person name="Gueddou A."/>
            <person name="Hezbri K."/>
            <person name="Ktari K."/>
            <person name="Nouioui I."/>
            <person name="Morris K."/>
            <person name="Simpson S."/>
            <person name="Abebe-Akele F."/>
            <person name="Thomas K."/>
            <person name="Gtari M."/>
            <person name="Tisa L.S."/>
        </authorList>
    </citation>
    <scope>NUCLEOTIDE SEQUENCE [LARGE SCALE GENOMIC DNA]</scope>
    <source>
        <strain evidence="2">NRRL B-16386</strain>
    </source>
</reference>
<name>A0A1V2I6X9_9ACTN</name>
<dbReference type="Proteomes" id="UP000188929">
    <property type="component" value="Unassembled WGS sequence"/>
</dbReference>
<evidence type="ECO:0000313" key="2">
    <source>
        <dbReference type="Proteomes" id="UP000188929"/>
    </source>
</evidence>
<protein>
    <submittedName>
        <fullName evidence="1">Uncharacterized protein</fullName>
    </submittedName>
</protein>
<dbReference type="EMBL" id="MOMC01000046">
    <property type="protein sequence ID" value="ONH27270.1"/>
    <property type="molecule type" value="Genomic_DNA"/>
</dbReference>
<dbReference type="RefSeq" id="WP_076819109.1">
    <property type="nucleotide sequence ID" value="NZ_MOMC01000046.1"/>
</dbReference>
<gene>
    <name evidence="1" type="ORF">BL253_22125</name>
</gene>
<sequence>MIGLTQSWTLINNVTPTRMLRMLPVRAGSAEAAPRAPALPGLAPGAVVSVAWRLDGAGRVVGALLPPGHPTGGPLGARVLAGEGVWPATMWPAGQEISRESSLIELTTEPARLVVHAASQEIAGTVDQPSRPRAGHPRLRRLVADLRRDSRQVRIRAAGRVWWLRATGVFGVRVSRGGQPVYLTRGMLGHFSAEADELDISVVLLTLSAIPSSTYAPILGF</sequence>
<dbReference type="OrthoDB" id="3209301at2"/>